<name>A0A9W9P397_PENCI</name>
<organism evidence="2 3">
    <name type="scientific">Penicillium citrinum</name>
    <dbReference type="NCBI Taxonomy" id="5077"/>
    <lineage>
        <taxon>Eukaryota</taxon>
        <taxon>Fungi</taxon>
        <taxon>Dikarya</taxon>
        <taxon>Ascomycota</taxon>
        <taxon>Pezizomycotina</taxon>
        <taxon>Eurotiomycetes</taxon>
        <taxon>Eurotiomycetidae</taxon>
        <taxon>Eurotiales</taxon>
        <taxon>Aspergillaceae</taxon>
        <taxon>Penicillium</taxon>
    </lineage>
</organism>
<sequence>MILAEHLGWAPILEDFMVVFCDCSLSCVLPFASSLVGQCNAADMDKAVDQEQDHSEHTSLTRHRTPMNTLIVGASKTTEKQPYIPKTTNKRGSRHDATTLNLHDGMRTTCPTACRIERLLT</sequence>
<evidence type="ECO:0000313" key="3">
    <source>
        <dbReference type="Proteomes" id="UP001147733"/>
    </source>
</evidence>
<reference evidence="2" key="1">
    <citation type="submission" date="2022-11" db="EMBL/GenBank/DDBJ databases">
        <authorList>
            <person name="Petersen C."/>
        </authorList>
    </citation>
    <scope>NUCLEOTIDE SEQUENCE</scope>
    <source>
        <strain evidence="2">IBT 23319</strain>
    </source>
</reference>
<dbReference type="AlphaFoldDB" id="A0A9W9P397"/>
<dbReference type="Proteomes" id="UP001147733">
    <property type="component" value="Unassembled WGS sequence"/>
</dbReference>
<evidence type="ECO:0000313" key="2">
    <source>
        <dbReference type="EMBL" id="KAJ5234315.1"/>
    </source>
</evidence>
<keyword evidence="3" id="KW-1185">Reference proteome</keyword>
<accession>A0A9W9P397</accession>
<dbReference type="RefSeq" id="XP_056501815.1">
    <property type="nucleotide sequence ID" value="XM_056642403.1"/>
</dbReference>
<dbReference type="EMBL" id="JAPQKT010000003">
    <property type="protein sequence ID" value="KAJ5234315.1"/>
    <property type="molecule type" value="Genomic_DNA"/>
</dbReference>
<feature type="region of interest" description="Disordered" evidence="1">
    <location>
        <begin position="72"/>
        <end position="97"/>
    </location>
</feature>
<proteinExistence type="predicted"/>
<evidence type="ECO:0000256" key="1">
    <source>
        <dbReference type="SAM" id="MobiDB-lite"/>
    </source>
</evidence>
<comment type="caution">
    <text evidence="2">The sequence shown here is derived from an EMBL/GenBank/DDBJ whole genome shotgun (WGS) entry which is preliminary data.</text>
</comment>
<protein>
    <submittedName>
        <fullName evidence="2">Uncharacterized protein</fullName>
    </submittedName>
</protein>
<dbReference type="GeneID" id="81381570"/>
<reference evidence="2" key="2">
    <citation type="journal article" date="2023" name="IMA Fungus">
        <title>Comparative genomic study of the Penicillium genus elucidates a diverse pangenome and 15 lateral gene transfer events.</title>
        <authorList>
            <person name="Petersen C."/>
            <person name="Sorensen T."/>
            <person name="Nielsen M.R."/>
            <person name="Sondergaard T.E."/>
            <person name="Sorensen J.L."/>
            <person name="Fitzpatrick D.A."/>
            <person name="Frisvad J.C."/>
            <person name="Nielsen K.L."/>
        </authorList>
    </citation>
    <scope>NUCLEOTIDE SEQUENCE</scope>
    <source>
        <strain evidence="2">IBT 23319</strain>
    </source>
</reference>
<gene>
    <name evidence="2" type="ORF">N7469_003483</name>
</gene>